<dbReference type="GO" id="GO:0006047">
    <property type="term" value="P:UDP-N-acetylglucosamine metabolic process"/>
    <property type="evidence" value="ECO:0007669"/>
    <property type="project" value="TreeGrafter"/>
</dbReference>
<dbReference type="Proteomes" id="UP000005950">
    <property type="component" value="Unassembled WGS sequence"/>
</dbReference>
<dbReference type="EMBL" id="ACCF01000263">
    <property type="protein sequence ID" value="EEF65686.1"/>
    <property type="molecule type" value="Genomic_DNA"/>
</dbReference>
<feature type="domain" description="SIS" evidence="2">
    <location>
        <begin position="67"/>
        <end position="211"/>
    </location>
</feature>
<keyword evidence="1" id="KW-0677">Repeat</keyword>
<dbReference type="CDD" id="cd05008">
    <property type="entry name" value="SIS_GlmS_GlmD_1"/>
    <property type="match status" value="1"/>
</dbReference>
<dbReference type="InterPro" id="IPR046348">
    <property type="entry name" value="SIS_dom_sf"/>
</dbReference>
<evidence type="ECO:0000313" key="4">
    <source>
        <dbReference type="Proteomes" id="UP000005950"/>
    </source>
</evidence>
<dbReference type="Gene3D" id="3.40.50.10490">
    <property type="entry name" value="Glucose-6-phosphate isomerase like protein, domain 1"/>
    <property type="match status" value="2"/>
</dbReference>
<gene>
    <name evidence="3" type="ORF">HOLDEFILI_04195</name>
</gene>
<evidence type="ECO:0000259" key="2">
    <source>
        <dbReference type="PROSITE" id="PS51464"/>
    </source>
</evidence>
<reference evidence="3 4" key="1">
    <citation type="submission" date="2008-12" db="EMBL/GenBank/DDBJ databases">
        <authorList>
            <person name="Fulton L."/>
            <person name="Clifton S."/>
            <person name="Fulton B."/>
            <person name="Xu J."/>
            <person name="Minx P."/>
            <person name="Pepin K.H."/>
            <person name="Johnson M."/>
            <person name="Bhonagiri V."/>
            <person name="Nash W.E."/>
            <person name="Mardis E.R."/>
            <person name="Wilson R.K."/>
        </authorList>
    </citation>
    <scope>NUCLEOTIDE SEQUENCE [LARGE SCALE GENOMIC DNA]</scope>
    <source>
        <strain evidence="3 4">DSM 12042</strain>
    </source>
</reference>
<dbReference type="CDD" id="cd05009">
    <property type="entry name" value="SIS_GlmS_GlmD_2"/>
    <property type="match status" value="1"/>
</dbReference>
<evidence type="ECO:0000313" key="3">
    <source>
        <dbReference type="EMBL" id="EEF65686.1"/>
    </source>
</evidence>
<dbReference type="PANTHER" id="PTHR10937:SF17">
    <property type="entry name" value="GLUCOSAMINE-FRUCTOSE-6-PHOSPHATE AMINOTRANSFERASE"/>
    <property type="match status" value="1"/>
</dbReference>
<dbReference type="SUPFAM" id="SSF53697">
    <property type="entry name" value="SIS domain"/>
    <property type="match status" value="1"/>
</dbReference>
<comment type="caution">
    <text evidence="3">The sequence shown here is derived from an EMBL/GenBank/DDBJ whole genome shotgun (WGS) entry which is preliminary data.</text>
</comment>
<sequence>MVYNEIVNVYINTDTHYSSENLLVTMFALENLKEDKRMKKWMYDCVLETPATAEAMFKNKDALVGKLVDLFLAKDYKKIVMVASGSSYNIANCSKYAIQNYLGVKVDLINSVTYAKYDYKFHENALVICMSQSGKSTNTIEAVVKAKECGNDVVAISMVPDSPITRYCDTVLEYGSYGPGDDVFVCRGVPTSTLYFILFALEAGVKKGAYPKDSYKKRMKEIEMIIHEMPRIREAIDQWYNANKEELWSMKRAMTVGIGPSFGPAIEGALKMEETIGIPSNVYETEEFLHGPVYEIKKDNAVFLLDMDDTMHDRVMMIYEGLHQLTDRVYLITRHPGNSDKRVMTIDVDACSLLLPMLFVMPFQILSSRICDDCRINAITVYNYRFSQAIKTKAN</sequence>
<dbReference type="HOGENOM" id="CLU_012520_1_0_9"/>
<dbReference type="GO" id="GO:0004360">
    <property type="term" value="F:glutamine-fructose-6-phosphate transaminase (isomerizing) activity"/>
    <property type="evidence" value="ECO:0007669"/>
    <property type="project" value="TreeGrafter"/>
</dbReference>
<dbReference type="GO" id="GO:0097367">
    <property type="term" value="F:carbohydrate derivative binding"/>
    <property type="evidence" value="ECO:0007669"/>
    <property type="project" value="InterPro"/>
</dbReference>
<dbReference type="eggNOG" id="COG0449">
    <property type="taxonomic scope" value="Bacteria"/>
</dbReference>
<dbReference type="Pfam" id="PF01380">
    <property type="entry name" value="SIS"/>
    <property type="match status" value="2"/>
</dbReference>
<accession>B9YEC1</accession>
<protein>
    <submittedName>
        <fullName evidence="3">SIS domain protein</fullName>
    </submittedName>
</protein>
<organism evidence="3 4">
    <name type="scientific">Holdemania filiformis DSM 12042</name>
    <dbReference type="NCBI Taxonomy" id="545696"/>
    <lineage>
        <taxon>Bacteria</taxon>
        <taxon>Bacillati</taxon>
        <taxon>Bacillota</taxon>
        <taxon>Erysipelotrichia</taxon>
        <taxon>Erysipelotrichales</taxon>
        <taxon>Erysipelotrichaceae</taxon>
        <taxon>Holdemania</taxon>
    </lineage>
</organism>
<dbReference type="PANTHER" id="PTHR10937">
    <property type="entry name" value="GLUCOSAMINE--FRUCTOSE-6-PHOSPHATE AMINOTRANSFERASE, ISOMERIZING"/>
    <property type="match status" value="1"/>
</dbReference>
<dbReference type="STRING" id="545696.HOLDEFILI_04195"/>
<dbReference type="AlphaFoldDB" id="B9YEC1"/>
<proteinExistence type="predicted"/>
<evidence type="ECO:0000256" key="1">
    <source>
        <dbReference type="ARBA" id="ARBA00022737"/>
    </source>
</evidence>
<dbReference type="GO" id="GO:0006487">
    <property type="term" value="P:protein N-linked glycosylation"/>
    <property type="evidence" value="ECO:0007669"/>
    <property type="project" value="TreeGrafter"/>
</dbReference>
<reference evidence="3 4" key="2">
    <citation type="submission" date="2009-02" db="EMBL/GenBank/DDBJ databases">
        <title>Draft genome sequence of Holdemania filiformis DSM 12042.</title>
        <authorList>
            <person name="Sudarsanam P."/>
            <person name="Ley R."/>
            <person name="Guruge J."/>
            <person name="Turnbaugh P.J."/>
            <person name="Mahowald M."/>
            <person name="Liep D."/>
            <person name="Gordon J."/>
        </authorList>
    </citation>
    <scope>NUCLEOTIDE SEQUENCE [LARGE SCALE GENOMIC DNA]</scope>
    <source>
        <strain evidence="3 4">DSM 12042</strain>
    </source>
</reference>
<dbReference type="InterPro" id="IPR035466">
    <property type="entry name" value="GlmS/AgaS_SIS"/>
</dbReference>
<dbReference type="InterPro" id="IPR001347">
    <property type="entry name" value="SIS_dom"/>
</dbReference>
<dbReference type="OrthoDB" id="5150296at2"/>
<dbReference type="GO" id="GO:0006002">
    <property type="term" value="P:fructose 6-phosphate metabolic process"/>
    <property type="evidence" value="ECO:0007669"/>
    <property type="project" value="TreeGrafter"/>
</dbReference>
<name>B9YEC1_9FIRM</name>
<dbReference type="InterPro" id="IPR035490">
    <property type="entry name" value="GlmS/FrlB_SIS"/>
</dbReference>
<dbReference type="PROSITE" id="PS51464">
    <property type="entry name" value="SIS"/>
    <property type="match status" value="1"/>
</dbReference>